<comment type="caution">
    <text evidence="1">The sequence shown here is derived from an EMBL/GenBank/DDBJ whole genome shotgun (WGS) entry which is preliminary data.</text>
</comment>
<sequence>MQAARLAVRLQRELAMLHRDPPPGVCVWTSDNDSLTRLEAQMQGPEGTVYAAGMFKLEIHIPERYPFEPPNIRFKTPVYHPNIDSGGRICLDILTMPPKGAWRPSLNISTLLSSIGLLLSEPNPDDGLMPDITDEYKHSRSTFDIKARRWIQLYAQQVESARDVPEADVGVKPCSQNVENGRAKNGAEVCIKNPTDTDHGARINLLEKGNTSISGTSFQEKEAPVSSFVNNFQLTHTGKRHSLGLKLSLEKATKCMESGKKISDITSRVVLDQTDDRKSIDLAGQNAPNSNQSGFTGSQASKASMDAAIGENLEIRKQQTSNHEKCRLPLVEPNTVALKSQPNDANCRAGPASEAVKVQKCTEIAYETPKPVDCGPYIAVPMTFANLNAPAPTTNKSENFTVRGKMKTLKLSRVKDAKEASPESISRNISIKQLVQRVDTTKDAKEASPESISHNISSKQLVQRVDTTKLPTIKEKLSNAAECVIVSDSESDEEPSSRRCRLSLTQRGLATKRRAGFR</sequence>
<evidence type="ECO:0000313" key="1">
    <source>
        <dbReference type="EMBL" id="KAJ7532071.1"/>
    </source>
</evidence>
<evidence type="ECO:0000313" key="2">
    <source>
        <dbReference type="Proteomes" id="UP001162992"/>
    </source>
</evidence>
<organism evidence="1 2">
    <name type="scientific">Diphasiastrum complanatum</name>
    <name type="common">Issler's clubmoss</name>
    <name type="synonym">Lycopodium complanatum</name>
    <dbReference type="NCBI Taxonomy" id="34168"/>
    <lineage>
        <taxon>Eukaryota</taxon>
        <taxon>Viridiplantae</taxon>
        <taxon>Streptophyta</taxon>
        <taxon>Embryophyta</taxon>
        <taxon>Tracheophyta</taxon>
        <taxon>Lycopodiopsida</taxon>
        <taxon>Lycopodiales</taxon>
        <taxon>Lycopodiaceae</taxon>
        <taxon>Lycopodioideae</taxon>
        <taxon>Diphasiastrum</taxon>
    </lineage>
</organism>
<name>A0ACC2BQR0_DIPCM</name>
<gene>
    <name evidence="1" type="ORF">O6H91_14G071100</name>
</gene>
<dbReference type="EMBL" id="CM055105">
    <property type="protein sequence ID" value="KAJ7532071.1"/>
    <property type="molecule type" value="Genomic_DNA"/>
</dbReference>
<reference evidence="2" key="1">
    <citation type="journal article" date="2024" name="Proc. Natl. Acad. Sci. U.S.A.">
        <title>Extraordinary preservation of gene collinearity over three hundred million years revealed in homosporous lycophytes.</title>
        <authorList>
            <person name="Li C."/>
            <person name="Wickell D."/>
            <person name="Kuo L.Y."/>
            <person name="Chen X."/>
            <person name="Nie B."/>
            <person name="Liao X."/>
            <person name="Peng D."/>
            <person name="Ji J."/>
            <person name="Jenkins J."/>
            <person name="Williams M."/>
            <person name="Shu S."/>
            <person name="Plott C."/>
            <person name="Barry K."/>
            <person name="Rajasekar S."/>
            <person name="Grimwood J."/>
            <person name="Han X."/>
            <person name="Sun S."/>
            <person name="Hou Z."/>
            <person name="He W."/>
            <person name="Dai G."/>
            <person name="Sun C."/>
            <person name="Schmutz J."/>
            <person name="Leebens-Mack J.H."/>
            <person name="Li F.W."/>
            <person name="Wang L."/>
        </authorList>
    </citation>
    <scope>NUCLEOTIDE SEQUENCE [LARGE SCALE GENOMIC DNA]</scope>
    <source>
        <strain evidence="2">cv. PW_Plant_1</strain>
    </source>
</reference>
<proteinExistence type="predicted"/>
<accession>A0ACC2BQR0</accession>
<dbReference type="Proteomes" id="UP001162992">
    <property type="component" value="Chromosome 14"/>
</dbReference>
<protein>
    <submittedName>
        <fullName evidence="1">Uncharacterized protein</fullName>
    </submittedName>
</protein>
<keyword evidence="2" id="KW-1185">Reference proteome</keyword>